<evidence type="ECO:0000313" key="2">
    <source>
        <dbReference type="WBParaSite" id="ES5_v2.g20145.t1"/>
    </source>
</evidence>
<protein>
    <submittedName>
        <fullName evidence="2">Pseudouridine synthase RsuA/RluA-like domain-containing protein</fullName>
    </submittedName>
</protein>
<proteinExistence type="predicted"/>
<organism evidence="1 2">
    <name type="scientific">Panagrolaimus sp. ES5</name>
    <dbReference type="NCBI Taxonomy" id="591445"/>
    <lineage>
        <taxon>Eukaryota</taxon>
        <taxon>Metazoa</taxon>
        <taxon>Ecdysozoa</taxon>
        <taxon>Nematoda</taxon>
        <taxon>Chromadorea</taxon>
        <taxon>Rhabditida</taxon>
        <taxon>Tylenchina</taxon>
        <taxon>Panagrolaimomorpha</taxon>
        <taxon>Panagrolaimoidea</taxon>
        <taxon>Panagrolaimidae</taxon>
        <taxon>Panagrolaimus</taxon>
    </lineage>
</organism>
<name>A0AC34FRZ7_9BILA</name>
<accession>A0AC34FRZ7</accession>
<reference evidence="2" key="1">
    <citation type="submission" date="2022-11" db="UniProtKB">
        <authorList>
            <consortium name="WormBaseParasite"/>
        </authorList>
    </citation>
    <scope>IDENTIFICATION</scope>
</reference>
<evidence type="ECO:0000313" key="1">
    <source>
        <dbReference type="Proteomes" id="UP000887579"/>
    </source>
</evidence>
<sequence>MSDFFGIEYNEDHKASSNDTTKSSTSSESQTESKLTGTECLDSAFFPQLTNSNGPQFNVGEEEHQHERVIVDKEDVFSEYFVTKSAKNHSKMPSNTQSSNALSNSSEELHVIDTAEYYPEDEKRFEQILKSIEPVWRYSPKELVDLLVERVIFDGEDMIAFDKPYQVSYSGSKANQAQMDRVLTDLKRIVAPNIDRLHLIKTLDKACTGVVLFAKNAEAQKKYMDMFKANRVNLEYRTIVKNIPKTREAEIKVPVRRFLKGQDFELRPLVATTKEKVFYPLTTYRILEENPKIHCSYLNVDVQNEIPHQIRCHLGFGIGCPILGDIKYSKIGDNFTQNLSTGILARLELTKNQVRKLPMYLHLREIRIPENSSGSKYTSIRAAIPDFFKFTLKRLSLLRK</sequence>
<dbReference type="WBParaSite" id="ES5_v2.g20145.t1">
    <property type="protein sequence ID" value="ES5_v2.g20145.t1"/>
    <property type="gene ID" value="ES5_v2.g20145"/>
</dbReference>
<dbReference type="Proteomes" id="UP000887579">
    <property type="component" value="Unplaced"/>
</dbReference>